<protein>
    <submittedName>
        <fullName evidence="2">Uncharacterized protein</fullName>
    </submittedName>
</protein>
<organism evidence="2 3">
    <name type="scientific">Vigna mungo</name>
    <name type="common">Black gram</name>
    <name type="synonym">Phaseolus mungo</name>
    <dbReference type="NCBI Taxonomy" id="3915"/>
    <lineage>
        <taxon>Eukaryota</taxon>
        <taxon>Viridiplantae</taxon>
        <taxon>Streptophyta</taxon>
        <taxon>Embryophyta</taxon>
        <taxon>Tracheophyta</taxon>
        <taxon>Spermatophyta</taxon>
        <taxon>Magnoliopsida</taxon>
        <taxon>eudicotyledons</taxon>
        <taxon>Gunneridae</taxon>
        <taxon>Pentapetalae</taxon>
        <taxon>rosids</taxon>
        <taxon>fabids</taxon>
        <taxon>Fabales</taxon>
        <taxon>Fabaceae</taxon>
        <taxon>Papilionoideae</taxon>
        <taxon>50 kb inversion clade</taxon>
        <taxon>NPAAA clade</taxon>
        <taxon>indigoferoid/millettioid clade</taxon>
        <taxon>Phaseoleae</taxon>
        <taxon>Vigna</taxon>
    </lineage>
</organism>
<feature type="compositionally biased region" description="Basic residues" evidence="1">
    <location>
        <begin position="97"/>
        <end position="109"/>
    </location>
</feature>
<accession>A0AAQ3MGH3</accession>
<sequence>MDYEKEAKLLDNSLRKPQREYTSEDDIVKFMLRESIDIVFVIVTNGEKSEIELFELHKILVPHSIKERNLPPKTKIQLHLCLTSERFESESEGWRGGKNRRFGRRRRRRERDPSSGRRERIKGNVVRGRSGSLNFVRRRNPWQPLLSPVRFNHHLDILYCVSRPRLMLVLGLPPAKRRRLSVWEGKLLRVNELTRDLDNIVRNH</sequence>
<evidence type="ECO:0000256" key="1">
    <source>
        <dbReference type="SAM" id="MobiDB-lite"/>
    </source>
</evidence>
<dbReference type="Proteomes" id="UP001374535">
    <property type="component" value="Chromosome 11"/>
</dbReference>
<evidence type="ECO:0000313" key="2">
    <source>
        <dbReference type="EMBL" id="WVY89864.1"/>
    </source>
</evidence>
<proteinExistence type="predicted"/>
<keyword evidence="3" id="KW-1185">Reference proteome</keyword>
<dbReference type="AlphaFoldDB" id="A0AAQ3MGH3"/>
<name>A0AAQ3MGH3_VIGMU</name>
<dbReference type="EMBL" id="CP144690">
    <property type="protein sequence ID" value="WVY89864.1"/>
    <property type="molecule type" value="Genomic_DNA"/>
</dbReference>
<evidence type="ECO:0000313" key="3">
    <source>
        <dbReference type="Proteomes" id="UP001374535"/>
    </source>
</evidence>
<reference evidence="2 3" key="1">
    <citation type="journal article" date="2023" name="Life. Sci Alliance">
        <title>Evolutionary insights into 3D genome organization and epigenetic landscape of Vigna mungo.</title>
        <authorList>
            <person name="Junaid A."/>
            <person name="Singh B."/>
            <person name="Bhatia S."/>
        </authorList>
    </citation>
    <scope>NUCLEOTIDE SEQUENCE [LARGE SCALE GENOMIC DNA]</scope>
    <source>
        <strain evidence="2">Urdbean</strain>
    </source>
</reference>
<gene>
    <name evidence="2" type="ORF">V8G54_035378</name>
</gene>
<feature type="region of interest" description="Disordered" evidence="1">
    <location>
        <begin position="92"/>
        <end position="118"/>
    </location>
</feature>